<dbReference type="InterPro" id="IPR036930">
    <property type="entry name" value="WGR_dom_sf"/>
</dbReference>
<organism evidence="2 3">
    <name type="scientific">Microvirga aerophila</name>
    <dbReference type="NCBI Taxonomy" id="670291"/>
    <lineage>
        <taxon>Bacteria</taxon>
        <taxon>Pseudomonadati</taxon>
        <taxon>Pseudomonadota</taxon>
        <taxon>Alphaproteobacteria</taxon>
        <taxon>Hyphomicrobiales</taxon>
        <taxon>Methylobacteriaceae</taxon>
        <taxon>Microvirga</taxon>
    </lineage>
</organism>
<proteinExistence type="predicted"/>
<dbReference type="SUPFAM" id="SSF142921">
    <property type="entry name" value="WGR domain-like"/>
    <property type="match status" value="1"/>
</dbReference>
<reference evidence="2 3" key="1">
    <citation type="submission" date="2019-07" db="EMBL/GenBank/DDBJ databases">
        <title>Whole genome shotgun sequence of Microvirga aerophila NBRC 106136.</title>
        <authorList>
            <person name="Hosoyama A."/>
            <person name="Uohara A."/>
            <person name="Ohji S."/>
            <person name="Ichikawa N."/>
        </authorList>
    </citation>
    <scope>NUCLEOTIDE SEQUENCE [LARGE SCALE GENOMIC DNA]</scope>
    <source>
        <strain evidence="2 3">NBRC 106136</strain>
    </source>
</reference>
<evidence type="ECO:0000313" key="3">
    <source>
        <dbReference type="Proteomes" id="UP000321085"/>
    </source>
</evidence>
<dbReference type="RefSeq" id="WP_308494363.1">
    <property type="nucleotide sequence ID" value="NZ_BJYU01000192.1"/>
</dbReference>
<dbReference type="InterPro" id="IPR049809">
    <property type="entry name" value="YehF/YfeS-like_WGR"/>
</dbReference>
<dbReference type="Proteomes" id="UP000321085">
    <property type="component" value="Unassembled WGS sequence"/>
</dbReference>
<dbReference type="PROSITE" id="PS51977">
    <property type="entry name" value="WGR"/>
    <property type="match status" value="1"/>
</dbReference>
<accession>A0A512C2K5</accession>
<gene>
    <name evidence="2" type="ORF">MAE02_61250</name>
</gene>
<dbReference type="EMBL" id="BJYU01000192">
    <property type="protein sequence ID" value="GEO18429.1"/>
    <property type="molecule type" value="Genomic_DNA"/>
</dbReference>
<feature type="domain" description="WGR" evidence="1">
    <location>
        <begin position="1"/>
        <end position="55"/>
    </location>
</feature>
<dbReference type="AlphaFoldDB" id="A0A512C2K5"/>
<keyword evidence="3" id="KW-1185">Reference proteome</keyword>
<dbReference type="Gene3D" id="2.20.140.10">
    <property type="entry name" value="WGR domain"/>
    <property type="match status" value="1"/>
</dbReference>
<evidence type="ECO:0000259" key="1">
    <source>
        <dbReference type="PROSITE" id="PS51977"/>
    </source>
</evidence>
<dbReference type="Pfam" id="PF05406">
    <property type="entry name" value="WGR"/>
    <property type="match status" value="1"/>
</dbReference>
<comment type="caution">
    <text evidence="2">The sequence shown here is derived from an EMBL/GenBank/DDBJ whole genome shotgun (WGS) entry which is preliminary data.</text>
</comment>
<protein>
    <recommendedName>
        <fullName evidence="1">WGR domain-containing protein</fullName>
    </recommendedName>
</protein>
<sequence length="55" mass="6327">MIARDLFGTTRLVRNWGRIGTDGQELVEVFASEIEAGWALEVIACAKWRRGYWDL</sequence>
<dbReference type="CDD" id="cd07996">
    <property type="entry name" value="WGR_MMR_like"/>
    <property type="match status" value="1"/>
</dbReference>
<evidence type="ECO:0000313" key="2">
    <source>
        <dbReference type="EMBL" id="GEO18429.1"/>
    </source>
</evidence>
<dbReference type="InterPro" id="IPR008893">
    <property type="entry name" value="WGR_domain"/>
</dbReference>
<name>A0A512C2K5_9HYPH</name>